<dbReference type="Pfam" id="PF02518">
    <property type="entry name" value="HATPase_c"/>
    <property type="match status" value="1"/>
</dbReference>
<dbReference type="PANTHER" id="PTHR43304:SF1">
    <property type="entry name" value="PAC DOMAIN-CONTAINING PROTEIN"/>
    <property type="match status" value="1"/>
</dbReference>
<dbReference type="InterPro" id="IPR035965">
    <property type="entry name" value="PAS-like_dom_sf"/>
</dbReference>
<evidence type="ECO:0000256" key="2">
    <source>
        <dbReference type="ARBA" id="ARBA00004429"/>
    </source>
</evidence>
<dbReference type="GO" id="GO:0000166">
    <property type="term" value="F:nucleotide binding"/>
    <property type="evidence" value="ECO:0007669"/>
    <property type="project" value="UniProtKB-KW"/>
</dbReference>
<dbReference type="PROSITE" id="PS50113">
    <property type="entry name" value="PAC"/>
    <property type="match status" value="4"/>
</dbReference>
<keyword evidence="12" id="KW-1133">Transmembrane helix</keyword>
<dbReference type="Gene3D" id="3.30.565.10">
    <property type="entry name" value="Histidine kinase-like ATPase, C-terminal domain"/>
    <property type="match status" value="1"/>
</dbReference>
<proteinExistence type="predicted"/>
<keyword evidence="9" id="KW-0677">Repeat</keyword>
<keyword evidence="8" id="KW-0812">Transmembrane</keyword>
<protein>
    <recommendedName>
        <fullName evidence="3">histidine kinase</fullName>
        <ecNumber evidence="3">2.7.13.3</ecNumber>
    </recommendedName>
</protein>
<dbReference type="Pfam" id="PF08448">
    <property type="entry name" value="PAS_4"/>
    <property type="match status" value="1"/>
</dbReference>
<keyword evidence="7" id="KW-0808">Transferase</keyword>
<evidence type="ECO:0000256" key="8">
    <source>
        <dbReference type="ARBA" id="ARBA00022692"/>
    </source>
</evidence>
<keyword evidence="4" id="KW-1003">Cell membrane</keyword>
<evidence type="ECO:0000256" key="4">
    <source>
        <dbReference type="ARBA" id="ARBA00022475"/>
    </source>
</evidence>
<dbReference type="GO" id="GO:0005886">
    <property type="term" value="C:plasma membrane"/>
    <property type="evidence" value="ECO:0007669"/>
    <property type="project" value="UniProtKB-SubCell"/>
</dbReference>
<dbReference type="InterPro" id="IPR013656">
    <property type="entry name" value="PAS_4"/>
</dbReference>
<sequence length="731" mass="83131">MDTTAHTIPIQEAPIALATVDRNFYFVNCSDQWFEEFGLVHKNVVGKPIHEVIPNTPVQLKSMLENCMATGKMQEDELRHLSPGGSSAWYKWRIKPSKTDNNTTIGLIITCLNTTKSKRAKELLRDAENVAKMGGWDLDLITNTVYWSNVTKLIHEVPLDYVPNLETGINFYKEGESRETITKLVNNAIMHGEPWDTELQLVTAKGREIWIRTKGKAEFINGKCIRVFGLFQDIDEQKRAEIKSGQIQERLDLATSVAQIGIWEYNVHEDILEWNEQMYELYGVKKEDFNGVYDTWKACVHPEDKARCQQEFDMALAGTQEFKTQFRIIHPDGSIKYIKANAGLFKDADGNITKMVGTNWDITDQINAQLRLDINKESFKGSFESSAVGMALVAKDGSWMDVNNSLCVSLGYTRKELLSLTFQDITHPEDIDNDLNHLQPLLEGKGDSYQIEKRYFHKTGRIVYVVLTVTAVKDIEGNLSHFISQIMDISPRIEAKKKSEQFLEITKNQNNSLLNFAHIVSHNLRSHSSNLSMLSNYLLEEEEENERKIIEKMIFDASDSLHETVEHLNEVVQITTGAQEQMREVNLNNTIMNVEKNISALLSEKNVECDIAVDPKHKVKAVPAYLDSVLLNLFTNSIKYSSPQRKPKITVSSKKKGKNIILDFKDNGLGINMERHGEKLFGMYKTFHQHEDAKGIGLFITKNQIEAMDGKIEVESAVDKGTTFRVTLNAE</sequence>
<feature type="domain" description="PAC" evidence="16">
    <location>
        <begin position="195"/>
        <end position="246"/>
    </location>
</feature>
<dbReference type="Gene3D" id="2.10.70.100">
    <property type="match status" value="1"/>
</dbReference>
<evidence type="ECO:0000259" key="15">
    <source>
        <dbReference type="PROSITE" id="PS50112"/>
    </source>
</evidence>
<reference evidence="17 18" key="1">
    <citation type="submission" date="2018-11" db="EMBL/GenBank/DDBJ databases">
        <title>Arenibacter aquaticus sp.nov., a marine bacterium isolated from surface seawater in the South China Sea.</title>
        <authorList>
            <person name="Guo J."/>
            <person name="Sun J."/>
        </authorList>
    </citation>
    <scope>NUCLEOTIDE SEQUENCE [LARGE SCALE GENOMIC DNA]</scope>
    <source>
        <strain evidence="17 18">GUO666</strain>
    </source>
</reference>
<dbReference type="Gene3D" id="3.30.450.20">
    <property type="entry name" value="PAS domain"/>
    <property type="match status" value="4"/>
</dbReference>
<evidence type="ECO:0000259" key="16">
    <source>
        <dbReference type="PROSITE" id="PS50113"/>
    </source>
</evidence>
<feature type="domain" description="PAC" evidence="16">
    <location>
        <begin position="74"/>
        <end position="126"/>
    </location>
</feature>
<dbReference type="SMART" id="SM00086">
    <property type="entry name" value="PAC"/>
    <property type="match status" value="4"/>
</dbReference>
<keyword evidence="6" id="KW-0597">Phosphoprotein</keyword>
<dbReference type="EC" id="2.7.13.3" evidence="3"/>
<dbReference type="PANTHER" id="PTHR43304">
    <property type="entry name" value="PHYTOCHROME-LIKE PROTEIN CPH1"/>
    <property type="match status" value="1"/>
</dbReference>
<dbReference type="CDD" id="cd00130">
    <property type="entry name" value="PAS"/>
    <property type="match status" value="3"/>
</dbReference>
<evidence type="ECO:0000256" key="13">
    <source>
        <dbReference type="ARBA" id="ARBA00023136"/>
    </source>
</evidence>
<evidence type="ECO:0000256" key="11">
    <source>
        <dbReference type="ARBA" id="ARBA00022777"/>
    </source>
</evidence>
<dbReference type="OrthoDB" id="5522855at2"/>
<evidence type="ECO:0000313" key="17">
    <source>
        <dbReference type="EMBL" id="RTE54676.1"/>
    </source>
</evidence>
<dbReference type="SUPFAM" id="SSF55785">
    <property type="entry name" value="PYP-like sensor domain (PAS domain)"/>
    <property type="match status" value="4"/>
</dbReference>
<organism evidence="17 18">
    <name type="scientific">Arenibacter aquaticus</name>
    <dbReference type="NCBI Taxonomy" id="2489054"/>
    <lineage>
        <taxon>Bacteria</taxon>
        <taxon>Pseudomonadati</taxon>
        <taxon>Bacteroidota</taxon>
        <taxon>Flavobacteriia</taxon>
        <taxon>Flavobacteriales</taxon>
        <taxon>Flavobacteriaceae</taxon>
        <taxon>Arenibacter</taxon>
    </lineage>
</organism>
<dbReference type="PROSITE" id="PS50112">
    <property type="entry name" value="PAS"/>
    <property type="match status" value="2"/>
</dbReference>
<dbReference type="InterPro" id="IPR000014">
    <property type="entry name" value="PAS"/>
</dbReference>
<keyword evidence="11" id="KW-0418">Kinase</keyword>
<dbReference type="GO" id="GO:0004673">
    <property type="term" value="F:protein histidine kinase activity"/>
    <property type="evidence" value="ECO:0007669"/>
    <property type="project" value="UniProtKB-EC"/>
</dbReference>
<gene>
    <name evidence="17" type="ORF">EHW67_05790</name>
</gene>
<feature type="domain" description="PAC" evidence="16">
    <location>
        <begin position="449"/>
        <end position="501"/>
    </location>
</feature>
<dbReference type="InterPro" id="IPR013655">
    <property type="entry name" value="PAS_fold_3"/>
</dbReference>
<dbReference type="InterPro" id="IPR003594">
    <property type="entry name" value="HATPase_dom"/>
</dbReference>
<dbReference type="SMART" id="SM00387">
    <property type="entry name" value="HATPase_c"/>
    <property type="match status" value="1"/>
</dbReference>
<evidence type="ECO:0000256" key="5">
    <source>
        <dbReference type="ARBA" id="ARBA00022519"/>
    </source>
</evidence>
<feature type="domain" description="PAS" evidence="15">
    <location>
        <begin position="247"/>
        <end position="319"/>
    </location>
</feature>
<evidence type="ECO:0000259" key="14">
    <source>
        <dbReference type="PROSITE" id="PS50109"/>
    </source>
</evidence>
<comment type="caution">
    <text evidence="17">The sequence shown here is derived from an EMBL/GenBank/DDBJ whole genome shotgun (WGS) entry which is preliminary data.</text>
</comment>
<keyword evidence="13" id="KW-0472">Membrane</keyword>
<dbReference type="SUPFAM" id="SSF55874">
    <property type="entry name" value="ATPase domain of HSP90 chaperone/DNA topoisomerase II/histidine kinase"/>
    <property type="match status" value="1"/>
</dbReference>
<comment type="subcellular location">
    <subcellularLocation>
        <location evidence="2">Cell inner membrane</location>
        <topology evidence="2">Multi-pass membrane protein</topology>
    </subcellularLocation>
</comment>
<feature type="domain" description="PAC" evidence="16">
    <location>
        <begin position="322"/>
        <end position="374"/>
    </location>
</feature>
<evidence type="ECO:0000256" key="1">
    <source>
        <dbReference type="ARBA" id="ARBA00000085"/>
    </source>
</evidence>
<dbReference type="NCBIfam" id="TIGR00229">
    <property type="entry name" value="sensory_box"/>
    <property type="match status" value="3"/>
</dbReference>
<dbReference type="Pfam" id="PF08447">
    <property type="entry name" value="PAS_3"/>
    <property type="match status" value="2"/>
</dbReference>
<evidence type="ECO:0000313" key="18">
    <source>
        <dbReference type="Proteomes" id="UP000267585"/>
    </source>
</evidence>
<dbReference type="Proteomes" id="UP000267585">
    <property type="component" value="Unassembled WGS sequence"/>
</dbReference>
<dbReference type="FunFam" id="2.10.70.100:FF:000001">
    <property type="entry name" value="Sensory transduction histidine kinase"/>
    <property type="match status" value="1"/>
</dbReference>
<feature type="domain" description="Histidine kinase" evidence="14">
    <location>
        <begin position="519"/>
        <end position="731"/>
    </location>
</feature>
<evidence type="ECO:0000256" key="12">
    <source>
        <dbReference type="ARBA" id="ARBA00022989"/>
    </source>
</evidence>
<dbReference type="PROSITE" id="PS50109">
    <property type="entry name" value="HIS_KIN"/>
    <property type="match status" value="1"/>
</dbReference>
<dbReference type="RefSeq" id="WP_126161408.1">
    <property type="nucleotide sequence ID" value="NZ_RQPJ01000002.1"/>
</dbReference>
<evidence type="ECO:0000256" key="9">
    <source>
        <dbReference type="ARBA" id="ARBA00022737"/>
    </source>
</evidence>
<dbReference type="EMBL" id="RQPJ01000002">
    <property type="protein sequence ID" value="RTE54676.1"/>
    <property type="molecule type" value="Genomic_DNA"/>
</dbReference>
<dbReference type="PRINTS" id="PR00344">
    <property type="entry name" value="BCTRLSENSOR"/>
</dbReference>
<keyword evidence="18" id="KW-1185">Reference proteome</keyword>
<evidence type="ECO:0000256" key="6">
    <source>
        <dbReference type="ARBA" id="ARBA00022553"/>
    </source>
</evidence>
<dbReference type="InterPro" id="IPR036890">
    <property type="entry name" value="HATPase_C_sf"/>
</dbReference>
<dbReference type="AlphaFoldDB" id="A0A3S0CME2"/>
<dbReference type="InterPro" id="IPR052162">
    <property type="entry name" value="Sensor_kinase/Photoreceptor"/>
</dbReference>
<evidence type="ECO:0000256" key="3">
    <source>
        <dbReference type="ARBA" id="ARBA00012438"/>
    </source>
</evidence>
<keyword evidence="10" id="KW-0547">Nucleotide-binding</keyword>
<dbReference type="InterPro" id="IPR000700">
    <property type="entry name" value="PAS-assoc_C"/>
</dbReference>
<keyword evidence="5" id="KW-0997">Cell inner membrane</keyword>
<dbReference type="InterPro" id="IPR005467">
    <property type="entry name" value="His_kinase_dom"/>
</dbReference>
<dbReference type="InterPro" id="IPR004358">
    <property type="entry name" value="Sig_transdc_His_kin-like_C"/>
</dbReference>
<evidence type="ECO:0000256" key="7">
    <source>
        <dbReference type="ARBA" id="ARBA00022679"/>
    </source>
</evidence>
<comment type="catalytic activity">
    <reaction evidence="1">
        <text>ATP + protein L-histidine = ADP + protein N-phospho-L-histidine.</text>
        <dbReference type="EC" id="2.7.13.3"/>
    </reaction>
</comment>
<dbReference type="InterPro" id="IPR001610">
    <property type="entry name" value="PAC"/>
</dbReference>
<evidence type="ECO:0000256" key="10">
    <source>
        <dbReference type="ARBA" id="ARBA00022741"/>
    </source>
</evidence>
<name>A0A3S0CME2_9FLAO</name>
<dbReference type="SMART" id="SM00091">
    <property type="entry name" value="PAS"/>
    <property type="match status" value="3"/>
</dbReference>
<accession>A0A3S0CME2</accession>
<feature type="domain" description="PAS" evidence="15">
    <location>
        <begin position="375"/>
        <end position="445"/>
    </location>
</feature>